<dbReference type="PANTHER" id="PTHR43685">
    <property type="entry name" value="GLYCOSYLTRANSFERASE"/>
    <property type="match status" value="1"/>
</dbReference>
<reference evidence="2" key="1">
    <citation type="journal article" date="2014" name="Front. Microbiol.">
        <title>High frequency of phylogenetically diverse reductive dehalogenase-homologous genes in deep subseafloor sedimentary metagenomes.</title>
        <authorList>
            <person name="Kawai M."/>
            <person name="Futagami T."/>
            <person name="Toyoda A."/>
            <person name="Takaki Y."/>
            <person name="Nishi S."/>
            <person name="Hori S."/>
            <person name="Arai W."/>
            <person name="Tsubouchi T."/>
            <person name="Morono Y."/>
            <person name="Uchiyama I."/>
            <person name="Ito T."/>
            <person name="Fujiyama A."/>
            <person name="Inagaki F."/>
            <person name="Takami H."/>
        </authorList>
    </citation>
    <scope>NUCLEOTIDE SEQUENCE</scope>
    <source>
        <strain evidence="2">Expedition CK06-06</strain>
    </source>
</reference>
<dbReference type="InterPro" id="IPR029044">
    <property type="entry name" value="Nucleotide-diphossugar_trans"/>
</dbReference>
<evidence type="ECO:0000259" key="1">
    <source>
        <dbReference type="Pfam" id="PF00535"/>
    </source>
</evidence>
<dbReference type="AlphaFoldDB" id="X0V298"/>
<dbReference type="Gene3D" id="3.90.550.10">
    <property type="entry name" value="Spore Coat Polysaccharide Biosynthesis Protein SpsA, Chain A"/>
    <property type="match status" value="1"/>
</dbReference>
<dbReference type="EMBL" id="BARS01024334">
    <property type="protein sequence ID" value="GAG06643.1"/>
    <property type="molecule type" value="Genomic_DNA"/>
</dbReference>
<dbReference type="InterPro" id="IPR001173">
    <property type="entry name" value="Glyco_trans_2-like"/>
</dbReference>
<accession>X0V298</accession>
<dbReference type="CDD" id="cd00761">
    <property type="entry name" value="Glyco_tranf_GTA_type"/>
    <property type="match status" value="1"/>
</dbReference>
<evidence type="ECO:0000313" key="2">
    <source>
        <dbReference type="EMBL" id="GAG06643.1"/>
    </source>
</evidence>
<dbReference type="Pfam" id="PF00535">
    <property type="entry name" value="Glycos_transf_2"/>
    <property type="match status" value="1"/>
</dbReference>
<protein>
    <recommendedName>
        <fullName evidence="1">Glycosyltransferase 2-like domain-containing protein</fullName>
    </recommendedName>
</protein>
<name>X0V298_9ZZZZ</name>
<feature type="non-terminal residue" evidence="2">
    <location>
        <position position="106"/>
    </location>
</feature>
<comment type="caution">
    <text evidence="2">The sequence shown here is derived from an EMBL/GenBank/DDBJ whole genome shotgun (WGS) entry which is preliminary data.</text>
</comment>
<feature type="domain" description="Glycosyltransferase 2-like" evidence="1">
    <location>
        <begin position="4"/>
        <end position="105"/>
    </location>
</feature>
<dbReference type="InterPro" id="IPR050834">
    <property type="entry name" value="Glycosyltransf_2"/>
</dbReference>
<dbReference type="GO" id="GO:0044010">
    <property type="term" value="P:single-species biofilm formation"/>
    <property type="evidence" value="ECO:0007669"/>
    <property type="project" value="TreeGrafter"/>
</dbReference>
<proteinExistence type="predicted"/>
<dbReference type="PANTHER" id="PTHR43685:SF13">
    <property type="entry name" value="O ANTIGEN BIOSYNTHESIS RHAMNOSYLTRANSFERASE RFBN"/>
    <property type="match status" value="1"/>
</dbReference>
<sequence>MRTSIIILTKNAGNEFEKLLDAVFSQSSKDFEVVLIDSGSTDKTLEIAKGFPVRIHKIKPESFDHGGTRNLGAKLAKGKYLVYLTQDAIPANRMWLENLIKPLKNK</sequence>
<organism evidence="2">
    <name type="scientific">marine sediment metagenome</name>
    <dbReference type="NCBI Taxonomy" id="412755"/>
    <lineage>
        <taxon>unclassified sequences</taxon>
        <taxon>metagenomes</taxon>
        <taxon>ecological metagenomes</taxon>
    </lineage>
</organism>
<dbReference type="SUPFAM" id="SSF53448">
    <property type="entry name" value="Nucleotide-diphospho-sugar transferases"/>
    <property type="match status" value="1"/>
</dbReference>
<gene>
    <name evidence="2" type="ORF">S01H1_38637</name>
</gene>